<name>A0A482VF76_ASBVE</name>
<organism evidence="1 2">
    <name type="scientific">Asbolus verrucosus</name>
    <name type="common">Desert ironclad beetle</name>
    <dbReference type="NCBI Taxonomy" id="1661398"/>
    <lineage>
        <taxon>Eukaryota</taxon>
        <taxon>Metazoa</taxon>
        <taxon>Ecdysozoa</taxon>
        <taxon>Arthropoda</taxon>
        <taxon>Hexapoda</taxon>
        <taxon>Insecta</taxon>
        <taxon>Pterygota</taxon>
        <taxon>Neoptera</taxon>
        <taxon>Endopterygota</taxon>
        <taxon>Coleoptera</taxon>
        <taxon>Polyphaga</taxon>
        <taxon>Cucujiformia</taxon>
        <taxon>Tenebrionidae</taxon>
        <taxon>Pimeliinae</taxon>
        <taxon>Asbolus</taxon>
    </lineage>
</organism>
<accession>A0A482VF76</accession>
<gene>
    <name evidence="1" type="ORF">BDFB_004347</name>
</gene>
<reference evidence="1 2" key="1">
    <citation type="submission" date="2017-03" db="EMBL/GenBank/DDBJ databases">
        <title>Genome of the blue death feigning beetle - Asbolus verrucosus.</title>
        <authorList>
            <person name="Rider S.D."/>
        </authorList>
    </citation>
    <scope>NUCLEOTIDE SEQUENCE [LARGE SCALE GENOMIC DNA]</scope>
    <source>
        <strain evidence="1">Butters</strain>
        <tissue evidence="1">Head and leg muscle</tissue>
    </source>
</reference>
<keyword evidence="2" id="KW-1185">Reference proteome</keyword>
<evidence type="ECO:0000313" key="2">
    <source>
        <dbReference type="Proteomes" id="UP000292052"/>
    </source>
</evidence>
<sequence length="10" mass="1246">MPNRILLEFL</sequence>
<dbReference type="Proteomes" id="UP000292052">
    <property type="component" value="Unassembled WGS sequence"/>
</dbReference>
<evidence type="ECO:0000313" key="1">
    <source>
        <dbReference type="EMBL" id="RZC04990.1"/>
    </source>
</evidence>
<protein>
    <submittedName>
        <fullName evidence="1">Uncharacterized protein</fullName>
    </submittedName>
</protein>
<comment type="caution">
    <text evidence="1">The sequence shown here is derived from an EMBL/GenBank/DDBJ whole genome shotgun (WGS) entry which is preliminary data.</text>
</comment>
<dbReference type="EMBL" id="QDEB01105674">
    <property type="protein sequence ID" value="RZC04990.1"/>
    <property type="molecule type" value="Genomic_DNA"/>
</dbReference>
<proteinExistence type="predicted"/>